<evidence type="ECO:0000313" key="1">
    <source>
        <dbReference type="EMBL" id="GIQ86954.1"/>
    </source>
</evidence>
<dbReference type="AlphaFoldDB" id="A0A9K3GK74"/>
<dbReference type="SUPFAM" id="SSF53092">
    <property type="entry name" value="Creatinase/prolidase N-terminal domain"/>
    <property type="match status" value="1"/>
</dbReference>
<evidence type="ECO:0000313" key="2">
    <source>
        <dbReference type="Proteomes" id="UP000265618"/>
    </source>
</evidence>
<protein>
    <submittedName>
        <fullName evidence="1">Uncharacterized protein</fullName>
    </submittedName>
</protein>
<sequence length="332" mass="38541">MSHEKDQWRHRSLLFDILSAAGRDGPCYVKYDDAADAKEVHGRGVPPFCLHSYFFWVTGRSAPGSVAVLDPTTRQYTLYSDRDITGMDDALEQHLPLSALPPGLLEGGTDLTSVEEMAIPYYVSLCDVPCDLTCGDRVSSHRCDCGYYPCQCAEPLCPTCARVWLRAKAYALNHYNWAWERKRRESVELSRLGQSDPDALSSLLDWIEDYDDYYGDVEGLREFYLSRKAKADIPRLKAEMALADRAYTKMKEEQEEKRWRLKAEDEERRVLDEYERGSNPGVKLWCETYEECCGRRRQEARWAREERQMKERRMMNPRLQAMLVGLGRSKEW</sequence>
<dbReference type="InterPro" id="IPR029149">
    <property type="entry name" value="Creatin/AminoP/Spt16_N"/>
</dbReference>
<dbReference type="EMBL" id="BDIP01002877">
    <property type="protein sequence ID" value="GIQ86954.1"/>
    <property type="molecule type" value="Genomic_DNA"/>
</dbReference>
<comment type="caution">
    <text evidence="1">The sequence shown here is derived from an EMBL/GenBank/DDBJ whole genome shotgun (WGS) entry which is preliminary data.</text>
</comment>
<gene>
    <name evidence="1" type="ORF">KIPB_008900</name>
</gene>
<reference evidence="1 2" key="1">
    <citation type="journal article" date="2018" name="PLoS ONE">
        <title>The draft genome of Kipferlia bialata reveals reductive genome evolution in fornicate parasites.</title>
        <authorList>
            <person name="Tanifuji G."/>
            <person name="Takabayashi S."/>
            <person name="Kume K."/>
            <person name="Takagi M."/>
            <person name="Nakayama T."/>
            <person name="Kamikawa R."/>
            <person name="Inagaki Y."/>
            <person name="Hashimoto T."/>
        </authorList>
    </citation>
    <scope>NUCLEOTIDE SEQUENCE [LARGE SCALE GENOMIC DNA]</scope>
    <source>
        <strain evidence="1">NY0173</strain>
    </source>
</reference>
<organism evidence="1 2">
    <name type="scientific">Kipferlia bialata</name>
    <dbReference type="NCBI Taxonomy" id="797122"/>
    <lineage>
        <taxon>Eukaryota</taxon>
        <taxon>Metamonada</taxon>
        <taxon>Carpediemonas-like organisms</taxon>
        <taxon>Kipferlia</taxon>
    </lineage>
</organism>
<proteinExistence type="predicted"/>
<dbReference type="Proteomes" id="UP000265618">
    <property type="component" value="Unassembled WGS sequence"/>
</dbReference>
<accession>A0A9K3GK74</accession>
<keyword evidence="2" id="KW-1185">Reference proteome</keyword>
<name>A0A9K3GK74_9EUKA</name>